<protein>
    <submittedName>
        <fullName evidence="5">Cytosolic mevalonate kinase</fullName>
        <ecNumber evidence="5">2.7.1.36</ecNumber>
    </submittedName>
</protein>
<dbReference type="GO" id="GO:0019287">
    <property type="term" value="P:isopentenyl diphosphate biosynthetic process, mevalonate pathway"/>
    <property type="evidence" value="ECO:0007669"/>
    <property type="project" value="TreeGrafter"/>
</dbReference>
<organism evidence="5">
    <name type="scientific">Cyanophora paradoxa</name>
    <dbReference type="NCBI Taxonomy" id="2762"/>
    <lineage>
        <taxon>Eukaryota</taxon>
        <taxon>Glaucocystophyceae</taxon>
        <taxon>Cyanophorales</taxon>
        <taxon>Cyanophoraceae</taxon>
        <taxon>Cyanophora</taxon>
    </lineage>
</organism>
<dbReference type="Gene3D" id="3.30.70.890">
    <property type="entry name" value="GHMP kinase, C-terminal domain"/>
    <property type="match status" value="1"/>
</dbReference>
<accession>A4GKH9</accession>
<feature type="non-terminal residue" evidence="5">
    <location>
        <position position="1"/>
    </location>
</feature>
<keyword evidence="1" id="KW-0963">Cytoplasm</keyword>
<evidence type="ECO:0000313" key="5">
    <source>
        <dbReference type="EMBL" id="ABO27203.1"/>
    </source>
</evidence>
<dbReference type="PANTHER" id="PTHR43290:SF2">
    <property type="entry name" value="MEVALONATE KINASE"/>
    <property type="match status" value="1"/>
</dbReference>
<reference evidence="5" key="1">
    <citation type="journal article" date="2007" name="Gene">
        <title>Isoprenoid biosynthesis authenticates the classification of the green alga Mesostigma viride as an ancient streptophyte.</title>
        <authorList>
            <person name="Grauvogel C."/>
            <person name="Petersen J."/>
        </authorList>
    </citation>
    <scope>NUCLEOTIDE SEQUENCE</scope>
    <source>
        <strain evidence="5">Pringsheim SAG 29.80</strain>
    </source>
</reference>
<feature type="non-terminal residue" evidence="5">
    <location>
        <position position="85"/>
    </location>
</feature>
<dbReference type="GO" id="GO:0005524">
    <property type="term" value="F:ATP binding"/>
    <property type="evidence" value="ECO:0007669"/>
    <property type="project" value="InterPro"/>
</dbReference>
<evidence type="ECO:0000256" key="3">
    <source>
        <dbReference type="ARBA" id="ARBA00022777"/>
    </source>
</evidence>
<dbReference type="GO" id="GO:0005829">
    <property type="term" value="C:cytosol"/>
    <property type="evidence" value="ECO:0007669"/>
    <property type="project" value="TreeGrafter"/>
</dbReference>
<dbReference type="EMBL" id="EF119236">
    <property type="protein sequence ID" value="ABO27203.1"/>
    <property type="molecule type" value="mRNA"/>
</dbReference>
<keyword evidence="2 5" id="KW-0808">Transferase</keyword>
<dbReference type="AlphaFoldDB" id="A4GKH9"/>
<dbReference type="PANTHER" id="PTHR43290">
    <property type="entry name" value="MEVALONATE KINASE"/>
    <property type="match status" value="1"/>
</dbReference>
<evidence type="ECO:0000256" key="4">
    <source>
        <dbReference type="ARBA" id="ARBA00022842"/>
    </source>
</evidence>
<dbReference type="EC" id="2.7.1.36" evidence="5"/>
<dbReference type="InterPro" id="IPR006205">
    <property type="entry name" value="Mev_gal_kin"/>
</dbReference>
<dbReference type="InterPro" id="IPR036554">
    <property type="entry name" value="GHMP_kinase_C_sf"/>
</dbReference>
<name>A4GKH9_CYAPA</name>
<evidence type="ECO:0000256" key="1">
    <source>
        <dbReference type="ARBA" id="ARBA00022490"/>
    </source>
</evidence>
<keyword evidence="4" id="KW-0460">Magnesium</keyword>
<dbReference type="SUPFAM" id="SSF55060">
    <property type="entry name" value="GHMP Kinase, C-terminal domain"/>
    <property type="match status" value="1"/>
</dbReference>
<dbReference type="GO" id="GO:0004496">
    <property type="term" value="F:mevalonate kinase activity"/>
    <property type="evidence" value="ECO:0007669"/>
    <property type="project" value="UniProtKB-EC"/>
</dbReference>
<evidence type="ECO:0000256" key="2">
    <source>
        <dbReference type="ARBA" id="ARBA00022679"/>
    </source>
</evidence>
<proteinExistence type="evidence at transcript level"/>
<sequence>VAGVRALRGRMPDVLDPTLAAIDALAHRAVAALARAAEGAAGGEELFAELEALIDVNHALACALGVGHPALTAVVDASAKLALHS</sequence>
<keyword evidence="3 5" id="KW-0418">Kinase</keyword>
<gene>
    <name evidence="5" type="primary">MK</name>
</gene>